<dbReference type="EMBL" id="ACDX02000001">
    <property type="protein sequence ID" value="EFC89965.1"/>
    <property type="molecule type" value="Genomic_DNA"/>
</dbReference>
<sequence length="158" mass="17679">MDMKTDTPADDADAVIAEVFRLTGTCLTRDDPVMAVLLMQRQMFQTAFAGFAEQQAEQRLEFLKQLAAHERKITAAAAQLERYREQILADFVRQADRHIEEIEPKIYASTSRRVAQDIDKANARLEGRLKILLAVTLAAVSVLAVSVVWLVFTVSKTG</sequence>
<gene>
    <name evidence="2" type="ORF">NEIMUCOT_03765</name>
</gene>
<name>D2ZT32_NEIM2</name>
<dbReference type="RefSeq" id="WP_003740978.1">
    <property type="nucleotide sequence ID" value="NZ_ACDX02000001.1"/>
</dbReference>
<organism evidence="2 3">
    <name type="scientific">Neisseria mucosa (strain ATCC 25996 / DSM 4631 / NCTC 10774 / M26)</name>
    <dbReference type="NCBI Taxonomy" id="546266"/>
    <lineage>
        <taxon>Bacteria</taxon>
        <taxon>Pseudomonadati</taxon>
        <taxon>Pseudomonadota</taxon>
        <taxon>Betaproteobacteria</taxon>
        <taxon>Neisseriales</taxon>
        <taxon>Neisseriaceae</taxon>
        <taxon>Neisseria</taxon>
    </lineage>
</organism>
<feature type="transmembrane region" description="Helical" evidence="1">
    <location>
        <begin position="131"/>
        <end position="152"/>
    </location>
</feature>
<keyword evidence="1" id="KW-0812">Transmembrane</keyword>
<accession>D2ZT32</accession>
<evidence type="ECO:0000313" key="3">
    <source>
        <dbReference type="Proteomes" id="UP000003344"/>
    </source>
</evidence>
<proteinExistence type="predicted"/>
<dbReference type="STRING" id="546266.NEIMUCOT_03765"/>
<keyword evidence="1" id="KW-1133">Transmembrane helix</keyword>
<protein>
    <submittedName>
        <fullName evidence="2">Uncharacterized protein</fullName>
    </submittedName>
</protein>
<reference evidence="2 3" key="1">
    <citation type="submission" date="2009-10" db="EMBL/GenBank/DDBJ databases">
        <authorList>
            <person name="Weinstock G."/>
            <person name="Sodergren E."/>
            <person name="Clifton S."/>
            <person name="Fulton L."/>
            <person name="Fulton B."/>
            <person name="Courtney L."/>
            <person name="Fronick C."/>
            <person name="Harrison M."/>
            <person name="Strong C."/>
            <person name="Farmer C."/>
            <person name="Delahaunty K."/>
            <person name="Markovic C."/>
            <person name="Hall O."/>
            <person name="Minx P."/>
            <person name="Tomlinson C."/>
            <person name="Mitreva M."/>
            <person name="Nelson J."/>
            <person name="Hou S."/>
            <person name="Wollam A."/>
            <person name="Pepin K.H."/>
            <person name="Johnson M."/>
            <person name="Bhonagiri V."/>
            <person name="Nash W.E."/>
            <person name="Warren W."/>
            <person name="Chinwalla A."/>
            <person name="Mardis E.R."/>
            <person name="Wilson R.K."/>
        </authorList>
    </citation>
    <scope>NUCLEOTIDE SEQUENCE [LARGE SCALE GENOMIC DNA]</scope>
    <source>
        <strain evidence="3">ATCC 25996 / DSM 4631 / NCTC 10774 / M26</strain>
    </source>
</reference>
<keyword evidence="1" id="KW-0472">Membrane</keyword>
<evidence type="ECO:0000256" key="1">
    <source>
        <dbReference type="SAM" id="Phobius"/>
    </source>
</evidence>
<comment type="caution">
    <text evidence="2">The sequence shown here is derived from an EMBL/GenBank/DDBJ whole genome shotgun (WGS) entry which is preliminary data.</text>
</comment>
<dbReference type="Proteomes" id="UP000003344">
    <property type="component" value="Unassembled WGS sequence"/>
</dbReference>
<dbReference type="AlphaFoldDB" id="D2ZT32"/>
<evidence type="ECO:0000313" key="2">
    <source>
        <dbReference type="EMBL" id="EFC89965.1"/>
    </source>
</evidence>